<feature type="domain" description="MotA/TolQ/ExbB proton channel" evidence="9">
    <location>
        <begin position="96"/>
        <end position="209"/>
    </location>
</feature>
<evidence type="ECO:0000313" key="10">
    <source>
        <dbReference type="EMBL" id="MBU2872739.1"/>
    </source>
</evidence>
<keyword evidence="4 8" id="KW-1133">Transmembrane helix</keyword>
<evidence type="ECO:0000313" key="11">
    <source>
        <dbReference type="Proteomes" id="UP000753376"/>
    </source>
</evidence>
<proteinExistence type="inferred from homology"/>
<accession>A0ABS6A4S7</accession>
<dbReference type="InterPro" id="IPR050790">
    <property type="entry name" value="ExbB/TolQ_transport"/>
</dbReference>
<protein>
    <submittedName>
        <fullName evidence="10">MotA/TolQ/ExbB proton channel family protein</fullName>
    </submittedName>
</protein>
<keyword evidence="5 8" id="KW-0472">Membrane</keyword>
<evidence type="ECO:0000259" key="9">
    <source>
        <dbReference type="Pfam" id="PF01618"/>
    </source>
</evidence>
<feature type="transmembrane region" description="Helical" evidence="8">
    <location>
        <begin position="20"/>
        <end position="53"/>
    </location>
</feature>
<dbReference type="Proteomes" id="UP000753376">
    <property type="component" value="Unassembled WGS sequence"/>
</dbReference>
<keyword evidence="6" id="KW-0653">Protein transport</keyword>
<keyword evidence="6" id="KW-0813">Transport</keyword>
<evidence type="ECO:0000256" key="4">
    <source>
        <dbReference type="ARBA" id="ARBA00022989"/>
    </source>
</evidence>
<dbReference type="PANTHER" id="PTHR30625:SF11">
    <property type="entry name" value="MOTA_TOLQ_EXBB PROTON CHANNEL DOMAIN-CONTAINING PROTEIN"/>
    <property type="match status" value="1"/>
</dbReference>
<evidence type="ECO:0000256" key="3">
    <source>
        <dbReference type="ARBA" id="ARBA00022692"/>
    </source>
</evidence>
<dbReference type="PANTHER" id="PTHR30625">
    <property type="entry name" value="PROTEIN TOLQ"/>
    <property type="match status" value="1"/>
</dbReference>
<reference evidence="10 11" key="1">
    <citation type="submission" date="2021-05" db="EMBL/GenBank/DDBJ databases">
        <title>Draft genomes of bacteria isolated from model marine particles.</title>
        <authorList>
            <person name="Datta M.S."/>
            <person name="Schwartzman J.A."/>
            <person name="Enke T.N."/>
            <person name="Saavedra J."/>
            <person name="Cermak N."/>
            <person name="Cordero O.X."/>
        </authorList>
    </citation>
    <scope>NUCLEOTIDE SEQUENCE [LARGE SCALE GENOMIC DNA]</scope>
    <source>
        <strain evidence="10 11">D2M19</strain>
    </source>
</reference>
<evidence type="ECO:0000256" key="5">
    <source>
        <dbReference type="ARBA" id="ARBA00023136"/>
    </source>
</evidence>
<organism evidence="10 11">
    <name type="scientific">Marinobacter salexigens</name>
    <dbReference type="NCBI Taxonomy" id="1925763"/>
    <lineage>
        <taxon>Bacteria</taxon>
        <taxon>Pseudomonadati</taxon>
        <taxon>Pseudomonadota</taxon>
        <taxon>Gammaproteobacteria</taxon>
        <taxon>Pseudomonadales</taxon>
        <taxon>Marinobacteraceae</taxon>
        <taxon>Marinobacter</taxon>
    </lineage>
</organism>
<gene>
    <name evidence="10" type="ORF">KO508_01855</name>
</gene>
<comment type="subcellular location">
    <subcellularLocation>
        <location evidence="1">Cell membrane</location>
        <topology evidence="1">Multi-pass membrane protein</topology>
    </subcellularLocation>
    <subcellularLocation>
        <location evidence="6">Membrane</location>
        <topology evidence="6">Multi-pass membrane protein</topology>
    </subcellularLocation>
</comment>
<name>A0ABS6A4S7_9GAMM</name>
<dbReference type="EMBL" id="JAHKPV010000001">
    <property type="protein sequence ID" value="MBU2872739.1"/>
    <property type="molecule type" value="Genomic_DNA"/>
</dbReference>
<comment type="caution">
    <text evidence="10">The sequence shown here is derived from an EMBL/GenBank/DDBJ whole genome shotgun (WGS) entry which is preliminary data.</text>
</comment>
<evidence type="ECO:0000256" key="2">
    <source>
        <dbReference type="ARBA" id="ARBA00022475"/>
    </source>
</evidence>
<evidence type="ECO:0000256" key="8">
    <source>
        <dbReference type="SAM" id="Phobius"/>
    </source>
</evidence>
<keyword evidence="11" id="KW-1185">Reference proteome</keyword>
<feature type="transmembrane region" description="Helical" evidence="8">
    <location>
        <begin position="136"/>
        <end position="159"/>
    </location>
</feature>
<evidence type="ECO:0000256" key="7">
    <source>
        <dbReference type="SAM" id="MobiDB-lite"/>
    </source>
</evidence>
<comment type="similarity">
    <text evidence="6">Belongs to the exbB/tolQ family.</text>
</comment>
<sequence>MSNSLTPLGSALTDGPINQLLAMGGPVMMVLLVMAVLGLITFIYLILVGAVYAPRLSKKLKNLITLWQHSPADVNPQAIRQQTSRWAKLNPLHGLITNTIEARQNQQDDGQIRETVARDAQQALEPFEAPLKIIEVIAALAPLLGLLGTVLGMMEAFSAMAAAEGRANASQLSGGIYEALTTTAAGLVVAIPFAALAAWIEFRLRRIHKLVNSSLVTVLTASPLPFVGATEAASEATTKAVEPAPSQSRPKTQDEPESASHSSQRFAHATG</sequence>
<keyword evidence="2" id="KW-1003">Cell membrane</keyword>
<evidence type="ECO:0000256" key="1">
    <source>
        <dbReference type="ARBA" id="ARBA00004651"/>
    </source>
</evidence>
<feature type="transmembrane region" description="Helical" evidence="8">
    <location>
        <begin position="179"/>
        <end position="200"/>
    </location>
</feature>
<evidence type="ECO:0000256" key="6">
    <source>
        <dbReference type="RuleBase" id="RU004057"/>
    </source>
</evidence>
<keyword evidence="3 8" id="KW-0812">Transmembrane</keyword>
<dbReference type="InterPro" id="IPR002898">
    <property type="entry name" value="MotA_ExbB_proton_chnl"/>
</dbReference>
<feature type="region of interest" description="Disordered" evidence="7">
    <location>
        <begin position="235"/>
        <end position="271"/>
    </location>
</feature>
<dbReference type="RefSeq" id="WP_216006638.1">
    <property type="nucleotide sequence ID" value="NZ_JAHKPV010000001.1"/>
</dbReference>
<dbReference type="Pfam" id="PF01618">
    <property type="entry name" value="MotA_ExbB"/>
    <property type="match status" value="1"/>
</dbReference>